<dbReference type="Proteomes" id="UP000075193">
    <property type="component" value="Unassembled WGS sequence"/>
</dbReference>
<sequence length="309" mass="36147">MLEHPIETGHFIISTPQIEELAEKIQFWLDNHISGAIVYGKPRIGKTYALKLISETLFKQAYNIPSFYMSAIRENRPSESAFYTNLLRAFRHPHISNSGGRSAYHKRSKLLDYLLLVAKDNQQERIILLIDEAQNLTDFHYDWLIGIYNELDYRGVQLITFLVGQQQLKNQKETFLDIGMEQIVGRFMMDSSQFYGVRTKSEVHSILQTFDFETEFPIGSKQTYTQYYFGDTLKLSDYSTELFEALSRMYQNYGSDKKFDIPLLIFIPIIREALIQFGKYGLNSNKIMTSDWEQIIEQTLLIKYIDEVN</sequence>
<name>A0A0Z8IM51_STRSU</name>
<dbReference type="EMBL" id="FIGZ01000001">
    <property type="protein sequence ID" value="CYU51958.1"/>
    <property type="molecule type" value="Genomic_DNA"/>
</dbReference>
<dbReference type="Pfam" id="PF13401">
    <property type="entry name" value="AAA_22"/>
    <property type="match status" value="1"/>
</dbReference>
<evidence type="ECO:0000259" key="1">
    <source>
        <dbReference type="Pfam" id="PF13401"/>
    </source>
</evidence>
<dbReference type="InterPro" id="IPR049945">
    <property type="entry name" value="AAA_22"/>
</dbReference>
<organism evidence="3 5">
    <name type="scientific">Streptococcus suis</name>
    <dbReference type="NCBI Taxonomy" id="1307"/>
    <lineage>
        <taxon>Bacteria</taxon>
        <taxon>Bacillati</taxon>
        <taxon>Bacillota</taxon>
        <taxon>Bacilli</taxon>
        <taxon>Lactobacillales</taxon>
        <taxon>Streptococcaceae</taxon>
        <taxon>Streptococcus</taxon>
    </lineage>
</organism>
<protein>
    <submittedName>
        <fullName evidence="3">Predicted ATPase (AAA+ superfamily)</fullName>
    </submittedName>
</protein>
<dbReference type="AlphaFoldDB" id="A0A0Z8IM51"/>
<dbReference type="RefSeq" id="WP_044678901.1">
    <property type="nucleotide sequence ID" value="NZ_CEDF01000061.1"/>
</dbReference>
<dbReference type="SUPFAM" id="SSF52540">
    <property type="entry name" value="P-loop containing nucleoside triphosphate hydrolases"/>
    <property type="match status" value="1"/>
</dbReference>
<evidence type="ECO:0000313" key="3">
    <source>
        <dbReference type="EMBL" id="CYV38022.1"/>
    </source>
</evidence>
<evidence type="ECO:0000313" key="4">
    <source>
        <dbReference type="Proteomes" id="UP000072083"/>
    </source>
</evidence>
<evidence type="ECO:0000313" key="2">
    <source>
        <dbReference type="EMBL" id="CYU51958.1"/>
    </source>
</evidence>
<dbReference type="Proteomes" id="UP000072083">
    <property type="component" value="Unassembled WGS sequence"/>
</dbReference>
<proteinExistence type="predicted"/>
<accession>A0A0Z8IM51</accession>
<dbReference type="InterPro" id="IPR027417">
    <property type="entry name" value="P-loop_NTPase"/>
</dbReference>
<dbReference type="GO" id="GO:0016887">
    <property type="term" value="F:ATP hydrolysis activity"/>
    <property type="evidence" value="ECO:0007669"/>
    <property type="project" value="InterPro"/>
</dbReference>
<dbReference type="EMBL" id="FIIC01000001">
    <property type="protein sequence ID" value="CYV38022.1"/>
    <property type="molecule type" value="Genomic_DNA"/>
</dbReference>
<reference evidence="4 5" key="1">
    <citation type="submission" date="2016-02" db="EMBL/GenBank/DDBJ databases">
        <authorList>
            <consortium name="Pathogen Informatics"/>
        </authorList>
    </citation>
    <scope>NUCLEOTIDE SEQUENCE [LARGE SCALE GENOMIC DNA]</scope>
    <source>
        <strain evidence="2 4">LSS44</strain>
        <strain evidence="3 5">LSS79</strain>
    </source>
</reference>
<feature type="domain" description="ORC1/DEAH AAA+ ATPase" evidence="1">
    <location>
        <begin position="37"/>
        <end position="169"/>
    </location>
</feature>
<dbReference type="Gene3D" id="3.40.50.300">
    <property type="entry name" value="P-loop containing nucleotide triphosphate hydrolases"/>
    <property type="match status" value="1"/>
</dbReference>
<evidence type="ECO:0000313" key="5">
    <source>
        <dbReference type="Proteomes" id="UP000075193"/>
    </source>
</evidence>
<gene>
    <name evidence="2" type="ORF">ERS132406_00046</name>
    <name evidence="3" type="ORF">ERS132441_00102</name>
</gene>